<dbReference type="EMBL" id="BKCJ011645094">
    <property type="protein sequence ID" value="GFD45304.1"/>
    <property type="molecule type" value="Genomic_DNA"/>
</dbReference>
<protein>
    <submittedName>
        <fullName evidence="1">LETM1-like protein</fullName>
    </submittedName>
</protein>
<evidence type="ECO:0000313" key="1">
    <source>
        <dbReference type="EMBL" id="GFD45304.1"/>
    </source>
</evidence>
<name>A0A699WLH5_TANCI</name>
<feature type="non-terminal residue" evidence="1">
    <location>
        <position position="80"/>
    </location>
</feature>
<gene>
    <name evidence="1" type="ORF">Tci_917273</name>
</gene>
<accession>A0A699WLH5</accession>
<dbReference type="AlphaFoldDB" id="A0A699WLH5"/>
<feature type="non-terminal residue" evidence="1">
    <location>
        <position position="1"/>
    </location>
</feature>
<sequence>LSRYYAPLETVIRDALSDKQPELYDWFWSEQLPSVVSSFVNYFEKDQRFAAATGVIRTGTSLSSGDASDRSLLLFALSCI</sequence>
<proteinExistence type="predicted"/>
<organism evidence="1">
    <name type="scientific">Tanacetum cinerariifolium</name>
    <name type="common">Dalmatian daisy</name>
    <name type="synonym">Chrysanthemum cinerariifolium</name>
    <dbReference type="NCBI Taxonomy" id="118510"/>
    <lineage>
        <taxon>Eukaryota</taxon>
        <taxon>Viridiplantae</taxon>
        <taxon>Streptophyta</taxon>
        <taxon>Embryophyta</taxon>
        <taxon>Tracheophyta</taxon>
        <taxon>Spermatophyta</taxon>
        <taxon>Magnoliopsida</taxon>
        <taxon>eudicotyledons</taxon>
        <taxon>Gunneridae</taxon>
        <taxon>Pentapetalae</taxon>
        <taxon>asterids</taxon>
        <taxon>campanulids</taxon>
        <taxon>Asterales</taxon>
        <taxon>Asteraceae</taxon>
        <taxon>Asteroideae</taxon>
        <taxon>Anthemideae</taxon>
        <taxon>Anthemidinae</taxon>
        <taxon>Tanacetum</taxon>
    </lineage>
</organism>
<comment type="caution">
    <text evidence="1">The sequence shown here is derived from an EMBL/GenBank/DDBJ whole genome shotgun (WGS) entry which is preliminary data.</text>
</comment>
<reference evidence="1" key="1">
    <citation type="journal article" date="2019" name="Sci. Rep.">
        <title>Draft genome of Tanacetum cinerariifolium, the natural source of mosquito coil.</title>
        <authorList>
            <person name="Yamashiro T."/>
            <person name="Shiraishi A."/>
            <person name="Satake H."/>
            <person name="Nakayama K."/>
        </authorList>
    </citation>
    <scope>NUCLEOTIDE SEQUENCE</scope>
</reference>